<feature type="domain" description="Peptidase M16 N-terminal" evidence="2">
    <location>
        <begin position="48"/>
        <end position="182"/>
    </location>
</feature>
<dbReference type="Proteomes" id="UP000054859">
    <property type="component" value="Unassembled WGS sequence"/>
</dbReference>
<name>A0A0W0R0E4_9GAMM</name>
<dbReference type="GO" id="GO:0046872">
    <property type="term" value="F:metal ion binding"/>
    <property type="evidence" value="ECO:0007669"/>
    <property type="project" value="InterPro"/>
</dbReference>
<dbReference type="EMBL" id="LR134433">
    <property type="protein sequence ID" value="VEH85874.1"/>
    <property type="molecule type" value="Genomic_DNA"/>
</dbReference>
<dbReference type="AlphaFoldDB" id="A0A0W0R0E4"/>
<keyword evidence="1" id="KW-0732">Signal</keyword>
<evidence type="ECO:0000313" key="7">
    <source>
        <dbReference type="Proteomes" id="UP000281170"/>
    </source>
</evidence>
<keyword evidence="4" id="KW-0378">Hydrolase</keyword>
<dbReference type="GO" id="GO:0006508">
    <property type="term" value="P:proteolysis"/>
    <property type="evidence" value="ECO:0007669"/>
    <property type="project" value="UniProtKB-KW"/>
</dbReference>
<dbReference type="Pfam" id="PF00675">
    <property type="entry name" value="Peptidase_M16"/>
    <property type="match status" value="1"/>
</dbReference>
<evidence type="ECO:0000313" key="6">
    <source>
        <dbReference type="Proteomes" id="UP000054859"/>
    </source>
</evidence>
<dbReference type="InterPro" id="IPR050361">
    <property type="entry name" value="MPP/UQCRC_Complex"/>
</dbReference>
<dbReference type="PANTHER" id="PTHR11851">
    <property type="entry name" value="METALLOPROTEASE"/>
    <property type="match status" value="1"/>
</dbReference>
<dbReference type="Proteomes" id="UP000281170">
    <property type="component" value="Plasmid 24"/>
</dbReference>
<dbReference type="GO" id="GO:0008233">
    <property type="term" value="F:peptidase activity"/>
    <property type="evidence" value="ECO:0007669"/>
    <property type="project" value="UniProtKB-KW"/>
</dbReference>
<reference evidence="4 6" key="1">
    <citation type="submission" date="2015-11" db="EMBL/GenBank/DDBJ databases">
        <title>Identification of large and diverse effector repertoires of 38 Legionella species.</title>
        <authorList>
            <person name="Burstein D."/>
            <person name="Amaro F."/>
            <person name="Zusman T."/>
            <person name="Lifshitz Z."/>
            <person name="Cohen O."/>
            <person name="Gilbert J.A."/>
            <person name="Pupko T."/>
            <person name="Shuman H.A."/>
            <person name="Segal G."/>
        </authorList>
    </citation>
    <scope>NUCLEOTIDE SEQUENCE [LARGE SCALE GENOMIC DNA]</scope>
    <source>
        <strain evidence="4 6">1762-AUS-E</strain>
    </source>
</reference>
<organism evidence="4 6">
    <name type="scientific">Legionella adelaidensis</name>
    <dbReference type="NCBI Taxonomy" id="45056"/>
    <lineage>
        <taxon>Bacteria</taxon>
        <taxon>Pseudomonadati</taxon>
        <taxon>Pseudomonadota</taxon>
        <taxon>Gammaproteobacteria</taxon>
        <taxon>Legionellales</taxon>
        <taxon>Legionellaceae</taxon>
        <taxon>Legionella</taxon>
    </lineage>
</organism>
<evidence type="ECO:0000259" key="3">
    <source>
        <dbReference type="Pfam" id="PF05193"/>
    </source>
</evidence>
<dbReference type="Pfam" id="PF05193">
    <property type="entry name" value="Peptidase_M16_C"/>
    <property type="match status" value="1"/>
</dbReference>
<feature type="signal peptide" evidence="1">
    <location>
        <begin position="1"/>
        <end position="21"/>
    </location>
</feature>
<dbReference type="InterPro" id="IPR007863">
    <property type="entry name" value="Peptidase_M16_C"/>
</dbReference>
<dbReference type="STRING" id="45056.Lade_1800"/>
<dbReference type="SUPFAM" id="SSF63411">
    <property type="entry name" value="LuxS/MPP-like metallohydrolase"/>
    <property type="match status" value="2"/>
</dbReference>
<feature type="domain" description="Peptidase M16 C-terminal" evidence="3">
    <location>
        <begin position="190"/>
        <end position="365"/>
    </location>
</feature>
<dbReference type="PATRIC" id="fig|45056.6.peg.1860"/>
<proteinExistence type="predicted"/>
<dbReference type="RefSeq" id="WP_058462871.1">
    <property type="nucleotide sequence ID" value="NZ_CAAAHS010000006.1"/>
</dbReference>
<keyword evidence="4" id="KW-0645">Protease</keyword>
<dbReference type="PANTHER" id="PTHR11851:SF224">
    <property type="entry name" value="PROCESSING PROTEASE"/>
    <property type="match status" value="1"/>
</dbReference>
<feature type="chain" id="PRO_5036002915" evidence="1">
    <location>
        <begin position="22"/>
        <end position="434"/>
    </location>
</feature>
<evidence type="ECO:0000259" key="2">
    <source>
        <dbReference type="Pfam" id="PF00675"/>
    </source>
</evidence>
<dbReference type="EMBL" id="LNKA01000019">
    <property type="protein sequence ID" value="KTC64506.1"/>
    <property type="molecule type" value="Genomic_DNA"/>
</dbReference>
<sequence>MKVNKLLFLGLLILANNALFAKTFPIKKWQTHNGAQVVFYPANEVPMLDVSVAFAAGSAYDDDSFGLSALTARLINDGSNGMDASTIAQKLADTGAQYQVTNNRDMAVFNLKTLSEKTALNKAVEIFSIMISKPDFPTESFNREKNQQLIRISQRDEAPDQMAEQVFYKALYQKHPYAHSINGEKETVSKISNEEVRDFYKQFYVSKNAIIVLVGAIDEDQAHQIAEKITKDLPPGAHASSIGPADPLAEEMNIEIQFPSSQTVIRMGQIGISHQNKNYFPLVVGNYTLGGGVLVSRLSEEVREKRGLTYGVYSQFLPMPGLGPFIISLSTKNQQAQTAIEVTRKTLTSFLKSGPTDKELEAAKKYITGSFPLSLASNQSIAELLLRITFYNLPEDYLDTYIENVNKVTTDQIKHAFQELINPDKFLQVTVGQM</sequence>
<dbReference type="Gene3D" id="3.30.830.10">
    <property type="entry name" value="Metalloenzyme, LuxS/M16 peptidase-like"/>
    <property type="match status" value="2"/>
</dbReference>
<protein>
    <submittedName>
        <fullName evidence="4">Zinc protease (Peptidase, M16 family)</fullName>
    </submittedName>
</protein>
<gene>
    <name evidence="4" type="ORF">Lade_1800</name>
    <name evidence="5" type="ORF">NCTC12735_01516</name>
</gene>
<evidence type="ECO:0000256" key="1">
    <source>
        <dbReference type="SAM" id="SignalP"/>
    </source>
</evidence>
<keyword evidence="5" id="KW-0614">Plasmid</keyword>
<evidence type="ECO:0000313" key="5">
    <source>
        <dbReference type="EMBL" id="VEH85874.1"/>
    </source>
</evidence>
<accession>A0A0W0R0E4</accession>
<keyword evidence="6" id="KW-1185">Reference proteome</keyword>
<reference evidence="5 7" key="2">
    <citation type="submission" date="2018-12" db="EMBL/GenBank/DDBJ databases">
        <authorList>
            <consortium name="Pathogen Informatics"/>
        </authorList>
    </citation>
    <scope>NUCLEOTIDE SEQUENCE [LARGE SCALE GENOMIC DNA]</scope>
    <source>
        <strain evidence="5 7">NCTC12735</strain>
        <plasmid evidence="7">24</plasmid>
    </source>
</reference>
<evidence type="ECO:0000313" key="4">
    <source>
        <dbReference type="EMBL" id="KTC64506.1"/>
    </source>
</evidence>
<dbReference type="KEGG" id="ladl:NCTC12735_01516"/>
<dbReference type="OrthoDB" id="9811314at2"/>
<dbReference type="InterPro" id="IPR011249">
    <property type="entry name" value="Metalloenz_LuxS/M16"/>
</dbReference>
<geneLocation type="plasmid" evidence="5 7">
    <name>24</name>
</geneLocation>
<dbReference type="InterPro" id="IPR011765">
    <property type="entry name" value="Pept_M16_N"/>
</dbReference>